<dbReference type="PANTHER" id="PTHR23419:SF8">
    <property type="entry name" value="FI09726P"/>
    <property type="match status" value="1"/>
</dbReference>
<evidence type="ECO:0000313" key="2">
    <source>
        <dbReference type="EMBL" id="QSB05867.1"/>
    </source>
</evidence>
<evidence type="ECO:0000256" key="1">
    <source>
        <dbReference type="ARBA" id="ARBA00010169"/>
    </source>
</evidence>
<dbReference type="InterPro" id="IPR015867">
    <property type="entry name" value="N-reg_PII/ATP_PRibTrfase_C"/>
</dbReference>
<comment type="similarity">
    <text evidence="1">Belongs to the CutA family.</text>
</comment>
<dbReference type="RefSeq" id="WP_213171878.1">
    <property type="nucleotide sequence ID" value="NZ_CP070496.1"/>
</dbReference>
<organism evidence="2 3">
    <name type="scientific">Natronoglycomyces albus</name>
    <dbReference type="NCBI Taxonomy" id="2811108"/>
    <lineage>
        <taxon>Bacteria</taxon>
        <taxon>Bacillati</taxon>
        <taxon>Actinomycetota</taxon>
        <taxon>Actinomycetes</taxon>
        <taxon>Glycomycetales</taxon>
        <taxon>Glycomycetaceae</taxon>
        <taxon>Natronoglycomyces</taxon>
    </lineage>
</organism>
<accession>A0A895XLB8</accession>
<gene>
    <name evidence="2" type="ORF">JQS30_02775</name>
</gene>
<dbReference type="GO" id="GO:0005507">
    <property type="term" value="F:copper ion binding"/>
    <property type="evidence" value="ECO:0007669"/>
    <property type="project" value="TreeGrafter"/>
</dbReference>
<dbReference type="InterPro" id="IPR004323">
    <property type="entry name" value="Ion_tolerance_CutA"/>
</dbReference>
<dbReference type="EMBL" id="CP070496">
    <property type="protein sequence ID" value="QSB05867.1"/>
    <property type="molecule type" value="Genomic_DNA"/>
</dbReference>
<dbReference type="Gene3D" id="3.30.70.120">
    <property type="match status" value="1"/>
</dbReference>
<dbReference type="PANTHER" id="PTHR23419">
    <property type="entry name" value="DIVALENT CATION TOLERANCE CUTA-RELATED"/>
    <property type="match status" value="1"/>
</dbReference>
<evidence type="ECO:0000313" key="3">
    <source>
        <dbReference type="Proteomes" id="UP000662939"/>
    </source>
</evidence>
<name>A0A895XLB8_9ACTN</name>
<dbReference type="Pfam" id="PF03091">
    <property type="entry name" value="CutA1"/>
    <property type="match status" value="1"/>
</dbReference>
<dbReference type="AlphaFoldDB" id="A0A895XLB8"/>
<sequence>MDSTVTANIVEIVVTCPSPESASELAELLIQERLAACAQSIQQVMSIYRWEGRVENEPEARLAIHTSARLVEEVRAAVDQFHPYDLPCFLVFDVRTSPGYAAWVAEEVK</sequence>
<dbReference type="SUPFAM" id="SSF54913">
    <property type="entry name" value="GlnB-like"/>
    <property type="match status" value="1"/>
</dbReference>
<keyword evidence="3" id="KW-1185">Reference proteome</keyword>
<protein>
    <submittedName>
        <fullName evidence="2">Divalent-cation tolerance protein CutA</fullName>
    </submittedName>
</protein>
<dbReference type="InterPro" id="IPR011322">
    <property type="entry name" value="N-reg_PII-like_a/b"/>
</dbReference>
<proteinExistence type="inferred from homology"/>
<dbReference type="Proteomes" id="UP000662939">
    <property type="component" value="Chromosome"/>
</dbReference>
<dbReference type="GO" id="GO:0010038">
    <property type="term" value="P:response to metal ion"/>
    <property type="evidence" value="ECO:0007669"/>
    <property type="project" value="InterPro"/>
</dbReference>
<dbReference type="KEGG" id="nav:JQS30_02775"/>
<reference evidence="2" key="1">
    <citation type="submission" date="2021-02" db="EMBL/GenBank/DDBJ databases">
        <title>Natronoglycomyces albus gen. nov., sp. nov, a haloalkaliphilic actinobacterium from a soda solonchak soil.</title>
        <authorList>
            <person name="Sorokin D.Y."/>
            <person name="Khijniak T.V."/>
            <person name="Zakharycheva A.P."/>
            <person name="Boueva O.V."/>
            <person name="Ariskina E.V."/>
            <person name="Hahnke R.L."/>
            <person name="Bunk B."/>
            <person name="Sproer C."/>
            <person name="Schumann P."/>
            <person name="Evtushenko L.I."/>
            <person name="Kublanov I.V."/>
        </authorList>
    </citation>
    <scope>NUCLEOTIDE SEQUENCE</scope>
    <source>
        <strain evidence="2">DSM 106290</strain>
    </source>
</reference>